<keyword evidence="2 4" id="KW-0863">Zinc-finger</keyword>
<feature type="region of interest" description="Disordered" evidence="5">
    <location>
        <begin position="347"/>
        <end position="658"/>
    </location>
</feature>
<dbReference type="InterPro" id="IPR001965">
    <property type="entry name" value="Znf_PHD"/>
</dbReference>
<dbReference type="Pfam" id="PF00628">
    <property type="entry name" value="PHD"/>
    <property type="match status" value="1"/>
</dbReference>
<gene>
    <name evidence="8" type="ORF">ODALV1_LOCUS1748</name>
</gene>
<evidence type="ECO:0000256" key="5">
    <source>
        <dbReference type="SAM" id="MobiDB-lite"/>
    </source>
</evidence>
<dbReference type="InterPro" id="IPR000315">
    <property type="entry name" value="Znf_B-box"/>
</dbReference>
<proteinExistence type="predicted"/>
<feature type="domain" description="B box-type" evidence="7">
    <location>
        <begin position="30"/>
        <end position="70"/>
    </location>
</feature>
<dbReference type="SUPFAM" id="SSF57845">
    <property type="entry name" value="B-box zinc-binding domain"/>
    <property type="match status" value="1"/>
</dbReference>
<feature type="compositionally biased region" description="Low complexity" evidence="5">
    <location>
        <begin position="269"/>
        <end position="285"/>
    </location>
</feature>
<dbReference type="EMBL" id="CAXLJM020000006">
    <property type="protein sequence ID" value="CAL8071504.1"/>
    <property type="molecule type" value="Genomic_DNA"/>
</dbReference>
<dbReference type="PANTHER" id="PTHR46309:SF1">
    <property type="entry name" value="PHD FINGER PROTEIN 12"/>
    <property type="match status" value="1"/>
</dbReference>
<keyword evidence="1" id="KW-0479">Metal-binding</keyword>
<evidence type="ECO:0000259" key="7">
    <source>
        <dbReference type="PROSITE" id="PS50119"/>
    </source>
</evidence>
<feature type="compositionally biased region" description="Polar residues" evidence="5">
    <location>
        <begin position="286"/>
        <end position="295"/>
    </location>
</feature>
<evidence type="ECO:0000313" key="9">
    <source>
        <dbReference type="Proteomes" id="UP001642540"/>
    </source>
</evidence>
<dbReference type="CDD" id="cd15541">
    <property type="entry name" value="PHD_TIF1_like"/>
    <property type="match status" value="1"/>
</dbReference>
<feature type="domain" description="PHD-type" evidence="6">
    <location>
        <begin position="690"/>
        <end position="740"/>
    </location>
</feature>
<dbReference type="Gene3D" id="3.30.40.10">
    <property type="entry name" value="Zinc/RING finger domain, C3HC4 (zinc finger)"/>
    <property type="match status" value="1"/>
</dbReference>
<evidence type="ECO:0000256" key="1">
    <source>
        <dbReference type="ARBA" id="ARBA00022723"/>
    </source>
</evidence>
<dbReference type="InterPro" id="IPR019787">
    <property type="entry name" value="Znf_PHD-finger"/>
</dbReference>
<evidence type="ECO:0000256" key="3">
    <source>
        <dbReference type="ARBA" id="ARBA00022833"/>
    </source>
</evidence>
<keyword evidence="9" id="KW-1185">Reference proteome</keyword>
<protein>
    <recommendedName>
        <fullName evidence="10">E3 ubiquitin-protein ligase TRIM33</fullName>
    </recommendedName>
</protein>
<dbReference type="SUPFAM" id="SSF57903">
    <property type="entry name" value="FYVE/PHD zinc finger"/>
    <property type="match status" value="1"/>
</dbReference>
<accession>A0ABP1PPI8</accession>
<dbReference type="CDD" id="cd19756">
    <property type="entry name" value="Bbox2"/>
    <property type="match status" value="1"/>
</dbReference>
<organism evidence="8 9">
    <name type="scientific">Orchesella dallaii</name>
    <dbReference type="NCBI Taxonomy" id="48710"/>
    <lineage>
        <taxon>Eukaryota</taxon>
        <taxon>Metazoa</taxon>
        <taxon>Ecdysozoa</taxon>
        <taxon>Arthropoda</taxon>
        <taxon>Hexapoda</taxon>
        <taxon>Collembola</taxon>
        <taxon>Entomobryomorpha</taxon>
        <taxon>Entomobryoidea</taxon>
        <taxon>Orchesellidae</taxon>
        <taxon>Orchesellinae</taxon>
        <taxon>Orchesella</taxon>
    </lineage>
</organism>
<evidence type="ECO:0000259" key="6">
    <source>
        <dbReference type="PROSITE" id="PS50016"/>
    </source>
</evidence>
<dbReference type="PANTHER" id="PTHR46309">
    <property type="entry name" value="PHD FINGER PROTEIN 12"/>
    <property type="match status" value="1"/>
</dbReference>
<name>A0ABP1PPI8_9HEXA</name>
<evidence type="ECO:0000256" key="2">
    <source>
        <dbReference type="ARBA" id="ARBA00022771"/>
    </source>
</evidence>
<sequence length="898" mass="100509">MHTRARSTHLHQIKDCLEEQKQKQVVNLRRSTQKCLNHGDRIKTHYCFLCAENICEKCIEEHAGHKIFRMQDVIDEMNACIETSGKLVEKFGRAKQDVAKKHDELQSDWKAVNETINNRSKFLLKSLLSRMKELKLDGKKQFLKKKADLNVKYKGIGYTTTMTNSIMKACEEIVSNRNEPAVINFVEQYRSPLNKLTELGKTFGPDYDMFVEKDWHFAVETDAKFPHTQSRDGFENWGQIEYTYTPKLKPAAPKRTYAGVRKSANVGDSSKSAKSNNNATPSTSAGISLTSNNTEGVPKLQSAVKSTGASQLSVNKVKTIATAHSQNIDNEDGRSGLAMLLKKTYGKSASTGTGSSNGDPTESSRLGIRESEDSTPSTSSTANDIDLNHSELQTSTTDKNGHEDMEVDSASVGNEDQVQSDDTMLVSSSTMSKEESDRVLSQSPKVSSEDNETENSTQSLSHVRPSDASPGSSVSSPLETSDTPKLGLGKRERKKKEFPEFFHTDQSFKLMRQQNSASNSAASKPVETPSLDSPEVTKRGRGRPKKNPIPAQSLKIMRKQNSASNSAAKRHTPSGTPKMPRQTLDGLTDPKNAKLEALNEEDCESNEEHVSSDGNTGGRRQLQQGEPVETPSLDPPAGILKRGRGRPKKNPTLDTFEEAPLSTVEYPPETSDFHVLGQVKMKVTNVDNNEDYCSICLDGGDEPILCCDFCPKVFHLSCHIPPLKNGPPEGSWECNYSTKKEQIDKIISEFPEEEGSEGRPLVDTNQRHYLLACKFMMECYKIPQIPTMRWVFPREYMETVGKGKVPYHLKYIYLRLSRADPEPFPSVITFLRAFRQMFIQAFTFYKGVPQFTDYLNHASGCFEMFLSLVDQYYPEHRAEFNDVHKITDAYLLRLKGTS</sequence>
<evidence type="ECO:0000313" key="8">
    <source>
        <dbReference type="EMBL" id="CAL8071504.1"/>
    </source>
</evidence>
<dbReference type="Proteomes" id="UP001642540">
    <property type="component" value="Unassembled WGS sequence"/>
</dbReference>
<dbReference type="Gene3D" id="3.30.160.60">
    <property type="entry name" value="Classic Zinc Finger"/>
    <property type="match status" value="1"/>
</dbReference>
<dbReference type="SMART" id="SM00384">
    <property type="entry name" value="AT_hook"/>
    <property type="match status" value="2"/>
</dbReference>
<dbReference type="InterPro" id="IPR042163">
    <property type="entry name" value="PHF12"/>
</dbReference>
<evidence type="ECO:0008006" key="10">
    <source>
        <dbReference type="Google" id="ProtNLM"/>
    </source>
</evidence>
<dbReference type="InterPro" id="IPR013083">
    <property type="entry name" value="Znf_RING/FYVE/PHD"/>
</dbReference>
<feature type="compositionally biased region" description="Polar residues" evidence="5">
    <location>
        <begin position="347"/>
        <end position="364"/>
    </location>
</feature>
<comment type="caution">
    <text evidence="8">The sequence shown here is derived from an EMBL/GenBank/DDBJ whole genome shotgun (WGS) entry which is preliminary data.</text>
</comment>
<evidence type="ECO:0000256" key="4">
    <source>
        <dbReference type="PROSITE-ProRule" id="PRU00024"/>
    </source>
</evidence>
<dbReference type="InterPro" id="IPR017956">
    <property type="entry name" value="AT_hook_DNA-bd_motif"/>
</dbReference>
<dbReference type="PROSITE" id="PS50119">
    <property type="entry name" value="ZF_BBOX"/>
    <property type="match status" value="1"/>
</dbReference>
<dbReference type="PROSITE" id="PS50016">
    <property type="entry name" value="ZF_PHD_2"/>
    <property type="match status" value="1"/>
</dbReference>
<feature type="compositionally biased region" description="Low complexity" evidence="5">
    <location>
        <begin position="466"/>
        <end position="487"/>
    </location>
</feature>
<dbReference type="InterPro" id="IPR011011">
    <property type="entry name" value="Znf_FYVE_PHD"/>
</dbReference>
<keyword evidence="3" id="KW-0862">Zinc</keyword>
<feature type="compositionally biased region" description="Polar residues" evidence="5">
    <location>
        <begin position="411"/>
        <end position="431"/>
    </location>
</feature>
<dbReference type="Pfam" id="PF00643">
    <property type="entry name" value="zf-B_box"/>
    <property type="match status" value="1"/>
</dbReference>
<dbReference type="SMART" id="SM00249">
    <property type="entry name" value="PHD"/>
    <property type="match status" value="1"/>
</dbReference>
<feature type="region of interest" description="Disordered" evidence="5">
    <location>
        <begin position="261"/>
        <end position="295"/>
    </location>
</feature>
<reference evidence="8 9" key="1">
    <citation type="submission" date="2024-08" db="EMBL/GenBank/DDBJ databases">
        <authorList>
            <person name="Cucini C."/>
            <person name="Frati F."/>
        </authorList>
    </citation>
    <scope>NUCLEOTIDE SEQUENCE [LARGE SCALE GENOMIC DNA]</scope>
</reference>